<comment type="caution">
    <text evidence="2">The sequence shown here is derived from an EMBL/GenBank/DDBJ whole genome shotgun (WGS) entry which is preliminary data.</text>
</comment>
<dbReference type="RefSeq" id="WP_378282992.1">
    <property type="nucleotide sequence ID" value="NZ_JBHSON010000021.1"/>
</dbReference>
<evidence type="ECO:0000256" key="1">
    <source>
        <dbReference type="SAM" id="MobiDB-lite"/>
    </source>
</evidence>
<name>A0ABW1A067_9ACTN</name>
<keyword evidence="3" id="KW-1185">Reference proteome</keyword>
<evidence type="ECO:0000313" key="3">
    <source>
        <dbReference type="Proteomes" id="UP001596074"/>
    </source>
</evidence>
<sequence>MTAVAPWAALDVDLVVTELRRRFPGACAWRGTYTGAWWALARDPWGRDRLIEAPDPAELARHLEAIGARTVPRFSRTPPKTGAAARSTPSRMPRPAAPIHAAPRRTRRGWLRRRLRL</sequence>
<organism evidence="2 3">
    <name type="scientific">Actinomadura rugatobispora</name>
    <dbReference type="NCBI Taxonomy" id="1994"/>
    <lineage>
        <taxon>Bacteria</taxon>
        <taxon>Bacillati</taxon>
        <taxon>Actinomycetota</taxon>
        <taxon>Actinomycetes</taxon>
        <taxon>Streptosporangiales</taxon>
        <taxon>Thermomonosporaceae</taxon>
        <taxon>Actinomadura</taxon>
    </lineage>
</organism>
<dbReference type="EMBL" id="JBHSON010000021">
    <property type="protein sequence ID" value="MFC5747374.1"/>
    <property type="molecule type" value="Genomic_DNA"/>
</dbReference>
<feature type="region of interest" description="Disordered" evidence="1">
    <location>
        <begin position="70"/>
        <end position="108"/>
    </location>
</feature>
<accession>A0ABW1A067</accession>
<dbReference type="Proteomes" id="UP001596074">
    <property type="component" value="Unassembled WGS sequence"/>
</dbReference>
<protein>
    <submittedName>
        <fullName evidence="2">Uncharacterized protein</fullName>
    </submittedName>
</protein>
<feature type="compositionally biased region" description="Low complexity" evidence="1">
    <location>
        <begin position="91"/>
        <end position="101"/>
    </location>
</feature>
<gene>
    <name evidence="2" type="ORF">ACFPZN_17230</name>
</gene>
<reference evidence="3" key="1">
    <citation type="journal article" date="2019" name="Int. J. Syst. Evol. Microbiol.">
        <title>The Global Catalogue of Microorganisms (GCM) 10K type strain sequencing project: providing services to taxonomists for standard genome sequencing and annotation.</title>
        <authorList>
            <consortium name="The Broad Institute Genomics Platform"/>
            <consortium name="The Broad Institute Genome Sequencing Center for Infectious Disease"/>
            <person name="Wu L."/>
            <person name="Ma J."/>
        </authorList>
    </citation>
    <scope>NUCLEOTIDE SEQUENCE [LARGE SCALE GENOMIC DNA]</scope>
    <source>
        <strain evidence="3">KCTC 42087</strain>
    </source>
</reference>
<evidence type="ECO:0000313" key="2">
    <source>
        <dbReference type="EMBL" id="MFC5747374.1"/>
    </source>
</evidence>
<proteinExistence type="predicted"/>